<dbReference type="SUPFAM" id="SSF81411">
    <property type="entry name" value="Mitochondrial cytochrome c oxidase subunit VIa"/>
    <property type="match status" value="1"/>
</dbReference>
<sequence length="156" mass="17464">MFRATSGAVRRFSSAANMRQATKYVETVRAGPGRPTPPMLESERAAIERAAIAANLWYKLTWFGAIPFTFISAAVIFANLEHQHLDETNYVAYPYLNWHLGPFPFGNGLRSLFWNDNNNYNPALAELLKKEAESVASSPTIPTGLKTAFVNYPTYE</sequence>
<dbReference type="Proteomes" id="UP000030693">
    <property type="component" value="Unassembled WGS sequence"/>
</dbReference>
<proteinExistence type="inferred from homology"/>
<gene>
    <name evidence="8" type="ORF">H696_02251</name>
</gene>
<accession>A0A058ZAF7</accession>
<dbReference type="PANTHER" id="PTHR11504">
    <property type="entry name" value="CYTOCHROME C OXIDASE POLYPEPTIDE VIA"/>
    <property type="match status" value="1"/>
</dbReference>
<dbReference type="AlphaFoldDB" id="A0A058ZAF7"/>
<dbReference type="GeneID" id="20526976"/>
<protein>
    <recommendedName>
        <fullName evidence="10">Cytochrome c oxidase subunit 6a</fullName>
    </recommendedName>
</protein>
<evidence type="ECO:0000313" key="9">
    <source>
        <dbReference type="Proteomes" id="UP000030693"/>
    </source>
</evidence>
<keyword evidence="4" id="KW-0496">Mitochondrion</keyword>
<reference evidence="8" key="1">
    <citation type="submission" date="2013-04" db="EMBL/GenBank/DDBJ databases">
        <title>The Genome Sequence of Fonticula alba ATCC 38817.</title>
        <authorList>
            <consortium name="The Broad Institute Genomics Platform"/>
            <person name="Russ C."/>
            <person name="Cuomo C."/>
            <person name="Burger G."/>
            <person name="Gray M.W."/>
            <person name="Holland P.W.H."/>
            <person name="King N."/>
            <person name="Lang F.B.F."/>
            <person name="Roger A.J."/>
            <person name="Ruiz-Trillo I."/>
            <person name="Brown M."/>
            <person name="Walker B."/>
            <person name="Young S."/>
            <person name="Zeng Q."/>
            <person name="Gargeya S."/>
            <person name="Fitzgerald M."/>
            <person name="Haas B."/>
            <person name="Abouelleil A."/>
            <person name="Allen A.W."/>
            <person name="Alvarado L."/>
            <person name="Arachchi H.M."/>
            <person name="Berlin A.M."/>
            <person name="Chapman S.B."/>
            <person name="Gainer-Dewar J."/>
            <person name="Goldberg J."/>
            <person name="Griggs A."/>
            <person name="Gujja S."/>
            <person name="Hansen M."/>
            <person name="Howarth C."/>
            <person name="Imamovic A."/>
            <person name="Ireland A."/>
            <person name="Larimer J."/>
            <person name="McCowan C."/>
            <person name="Murphy C."/>
            <person name="Pearson M."/>
            <person name="Poon T.W."/>
            <person name="Priest M."/>
            <person name="Roberts A."/>
            <person name="Saif S."/>
            <person name="Shea T."/>
            <person name="Sisk P."/>
            <person name="Sykes S."/>
            <person name="Wortman J."/>
            <person name="Nusbaum C."/>
            <person name="Birren B."/>
        </authorList>
    </citation>
    <scope>NUCLEOTIDE SEQUENCE [LARGE SCALE GENOMIC DNA]</scope>
    <source>
        <strain evidence="8">ATCC 38817</strain>
    </source>
</reference>
<name>A0A058ZAF7_FONAL</name>
<dbReference type="OrthoDB" id="5947505at2759"/>
<keyword evidence="7" id="KW-1133">Transmembrane helix</keyword>
<evidence type="ECO:0000313" key="8">
    <source>
        <dbReference type="EMBL" id="KCV71305.1"/>
    </source>
</evidence>
<evidence type="ECO:0000256" key="3">
    <source>
        <dbReference type="ARBA" id="ARBA00022946"/>
    </source>
</evidence>
<evidence type="ECO:0000256" key="6">
    <source>
        <dbReference type="RuleBase" id="RU004396"/>
    </source>
</evidence>
<evidence type="ECO:0000256" key="4">
    <source>
        <dbReference type="ARBA" id="ARBA00023128"/>
    </source>
</evidence>
<dbReference type="Pfam" id="PF02046">
    <property type="entry name" value="COX6A"/>
    <property type="match status" value="1"/>
</dbReference>
<comment type="similarity">
    <text evidence="6">Belongs to the cytochrome c oxidase subunit 6A family.</text>
</comment>
<organism evidence="8">
    <name type="scientific">Fonticula alba</name>
    <name type="common">Slime mold</name>
    <dbReference type="NCBI Taxonomy" id="691883"/>
    <lineage>
        <taxon>Eukaryota</taxon>
        <taxon>Rotosphaerida</taxon>
        <taxon>Fonticulaceae</taxon>
        <taxon>Fonticula</taxon>
    </lineage>
</organism>
<keyword evidence="2" id="KW-0999">Mitochondrion inner membrane</keyword>
<dbReference type="PANTHER" id="PTHR11504:SF0">
    <property type="entry name" value="CYTOCHROME C OXIDASE SUBUNIT"/>
    <property type="match status" value="1"/>
</dbReference>
<evidence type="ECO:0000256" key="1">
    <source>
        <dbReference type="ARBA" id="ARBA00004273"/>
    </source>
</evidence>
<dbReference type="GO" id="GO:0030234">
    <property type="term" value="F:enzyme regulator activity"/>
    <property type="evidence" value="ECO:0007669"/>
    <property type="project" value="TreeGrafter"/>
</dbReference>
<dbReference type="InterPro" id="IPR001349">
    <property type="entry name" value="Cyt_c_oxidase_su6a"/>
</dbReference>
<evidence type="ECO:0000256" key="2">
    <source>
        <dbReference type="ARBA" id="ARBA00022792"/>
    </source>
</evidence>
<evidence type="ECO:0008006" key="10">
    <source>
        <dbReference type="Google" id="ProtNLM"/>
    </source>
</evidence>
<feature type="transmembrane region" description="Helical" evidence="7">
    <location>
        <begin position="60"/>
        <end position="80"/>
    </location>
</feature>
<dbReference type="Gene3D" id="4.10.95.10">
    <property type="entry name" value="Cytochrome c oxidase, subunit VIa"/>
    <property type="match status" value="1"/>
</dbReference>
<evidence type="ECO:0000256" key="5">
    <source>
        <dbReference type="ARBA" id="ARBA00023136"/>
    </source>
</evidence>
<comment type="subcellular location">
    <subcellularLocation>
        <location evidence="1">Mitochondrion inner membrane</location>
    </subcellularLocation>
</comment>
<keyword evidence="7" id="KW-0812">Transmembrane</keyword>
<keyword evidence="3" id="KW-0809">Transit peptide</keyword>
<dbReference type="InterPro" id="IPR036418">
    <property type="entry name" value="Cyt_c_oxidase_su6a_sf"/>
</dbReference>
<dbReference type="EMBL" id="KB932203">
    <property type="protein sequence ID" value="KCV71305.1"/>
    <property type="molecule type" value="Genomic_DNA"/>
</dbReference>
<keyword evidence="9" id="KW-1185">Reference proteome</keyword>
<dbReference type="GO" id="GO:0006123">
    <property type="term" value="P:mitochondrial electron transport, cytochrome c to oxygen"/>
    <property type="evidence" value="ECO:0007669"/>
    <property type="project" value="TreeGrafter"/>
</dbReference>
<dbReference type="GO" id="GO:0005743">
    <property type="term" value="C:mitochondrial inner membrane"/>
    <property type="evidence" value="ECO:0007669"/>
    <property type="project" value="UniProtKB-SubCell"/>
</dbReference>
<dbReference type="RefSeq" id="XP_009494428.1">
    <property type="nucleotide sequence ID" value="XM_009496153.1"/>
</dbReference>
<evidence type="ECO:0000256" key="7">
    <source>
        <dbReference type="SAM" id="Phobius"/>
    </source>
</evidence>
<keyword evidence="5 7" id="KW-0472">Membrane</keyword>